<dbReference type="AlphaFoldDB" id="A0A0R1YTM7"/>
<comment type="caution">
    <text evidence="6">The sequence shown here is derived from an EMBL/GenBank/DDBJ whole genome shotgun (WGS) entry which is preliminary data.</text>
</comment>
<accession>A0A0R1YTM7</accession>
<dbReference type="Pfam" id="PF00005">
    <property type="entry name" value="ABC_tran"/>
    <property type="match status" value="1"/>
</dbReference>
<evidence type="ECO:0000313" key="7">
    <source>
        <dbReference type="Proteomes" id="UP000051230"/>
    </source>
</evidence>
<proteinExistence type="inferred from homology"/>
<evidence type="ECO:0000256" key="5">
    <source>
        <dbReference type="ARBA" id="ARBA00022970"/>
    </source>
</evidence>
<evidence type="ECO:0000256" key="1">
    <source>
        <dbReference type="ARBA" id="ARBA00005417"/>
    </source>
</evidence>
<reference evidence="6 7" key="1">
    <citation type="journal article" date="2015" name="Genome Announc.">
        <title>Expanding the biotechnology potential of lactobacilli through comparative genomics of 213 strains and associated genera.</title>
        <authorList>
            <person name="Sun Z."/>
            <person name="Harris H.M."/>
            <person name="McCann A."/>
            <person name="Guo C."/>
            <person name="Argimon S."/>
            <person name="Zhang W."/>
            <person name="Yang X."/>
            <person name="Jeffery I.B."/>
            <person name="Cooney J.C."/>
            <person name="Kagawa T.F."/>
            <person name="Liu W."/>
            <person name="Song Y."/>
            <person name="Salvetti E."/>
            <person name="Wrobel A."/>
            <person name="Rasinkangas P."/>
            <person name="Parkhill J."/>
            <person name="Rea M.C."/>
            <person name="O'Sullivan O."/>
            <person name="Ritari J."/>
            <person name="Douillard F.P."/>
            <person name="Paul Ross R."/>
            <person name="Yang R."/>
            <person name="Briner A.E."/>
            <person name="Felis G.E."/>
            <person name="de Vos W.M."/>
            <person name="Barrangou R."/>
            <person name="Klaenhammer T.R."/>
            <person name="Caufield P.W."/>
            <person name="Cui Y."/>
            <person name="Zhang H."/>
            <person name="O'Toole P.W."/>
        </authorList>
    </citation>
    <scope>NUCLEOTIDE SEQUENCE [LARGE SCALE GENOMIC DNA]</scope>
    <source>
        <strain evidence="6 7">DSM 20533</strain>
    </source>
</reference>
<dbReference type="PROSITE" id="PS50893">
    <property type="entry name" value="ABC_TRANSPORTER_2"/>
    <property type="match status" value="1"/>
</dbReference>
<sequence length="251" mass="28095">MSIIELRQVSKTYGIKKNRYSAVNNVSFRIEPGEFLGIMGPSGAGKSTLLNMASTLDFPTSGTVLLNGKVTTGLNERELADFRKNKSGYIFQDFSLLENLTVQENIELPLLADHVAAREVWRRVRQVAQLLLLESVLNHYPSELSVGQKQRVAAGRAIIKRPAIIFADEPTGSLDSRSATELLQFLSEVNQKEQTTIMMVTHDPFTASYCKRIIFVRDGQIFSEINRAESRQDFFEKIINMQAVIGGGPKR</sequence>
<organism evidence="6 7">
    <name type="scientific">Amylolactobacillus amylophilus DSM 20533 = JCM 1125</name>
    <dbReference type="NCBI Taxonomy" id="1423721"/>
    <lineage>
        <taxon>Bacteria</taxon>
        <taxon>Bacillati</taxon>
        <taxon>Bacillota</taxon>
        <taxon>Bacilli</taxon>
        <taxon>Lactobacillales</taxon>
        <taxon>Lactobacillaceae</taxon>
        <taxon>Amylolactobacillus</taxon>
    </lineage>
</organism>
<keyword evidence="3" id="KW-0547">Nucleotide-binding</keyword>
<keyword evidence="4" id="KW-0067">ATP-binding</keyword>
<dbReference type="InterPro" id="IPR003439">
    <property type="entry name" value="ABC_transporter-like_ATP-bd"/>
</dbReference>
<dbReference type="PANTHER" id="PTHR42798">
    <property type="entry name" value="LIPOPROTEIN-RELEASING SYSTEM ATP-BINDING PROTEIN LOLD"/>
    <property type="match status" value="1"/>
</dbReference>
<evidence type="ECO:0000256" key="2">
    <source>
        <dbReference type="ARBA" id="ARBA00022448"/>
    </source>
</evidence>
<keyword evidence="7" id="KW-1185">Reference proteome</keyword>
<dbReference type="SUPFAM" id="SSF52540">
    <property type="entry name" value="P-loop containing nucleoside triphosphate hydrolases"/>
    <property type="match status" value="1"/>
</dbReference>
<dbReference type="GO" id="GO:0005524">
    <property type="term" value="F:ATP binding"/>
    <property type="evidence" value="ECO:0007669"/>
    <property type="project" value="UniProtKB-KW"/>
</dbReference>
<evidence type="ECO:0000313" key="6">
    <source>
        <dbReference type="EMBL" id="KRM42524.1"/>
    </source>
</evidence>
<name>A0A0R1YTM7_9LACO</name>
<dbReference type="KEGG" id="lah:LA20533_06465"/>
<evidence type="ECO:0000256" key="3">
    <source>
        <dbReference type="ARBA" id="ARBA00022741"/>
    </source>
</evidence>
<dbReference type="GO" id="GO:0006865">
    <property type="term" value="P:amino acid transport"/>
    <property type="evidence" value="ECO:0007669"/>
    <property type="project" value="UniProtKB-KW"/>
</dbReference>
<dbReference type="GO" id="GO:0016887">
    <property type="term" value="F:ATP hydrolysis activity"/>
    <property type="evidence" value="ECO:0007669"/>
    <property type="project" value="InterPro"/>
</dbReference>
<dbReference type="InterPro" id="IPR027417">
    <property type="entry name" value="P-loop_NTPase"/>
</dbReference>
<dbReference type="Gene3D" id="3.40.50.300">
    <property type="entry name" value="P-loop containing nucleotide triphosphate hydrolases"/>
    <property type="match status" value="1"/>
</dbReference>
<dbReference type="InterPro" id="IPR003593">
    <property type="entry name" value="AAA+_ATPase"/>
</dbReference>
<dbReference type="PATRIC" id="fig|1423721.4.peg.318"/>
<dbReference type="RefSeq" id="WP_056945949.1">
    <property type="nucleotide sequence ID" value="NZ_AYYS01000009.1"/>
</dbReference>
<dbReference type="SMART" id="SM00382">
    <property type="entry name" value="AAA"/>
    <property type="match status" value="1"/>
</dbReference>
<evidence type="ECO:0000256" key="4">
    <source>
        <dbReference type="ARBA" id="ARBA00022840"/>
    </source>
</evidence>
<protein>
    <submittedName>
        <fullName evidence="6">Uncharacterized protein</fullName>
    </submittedName>
</protein>
<comment type="similarity">
    <text evidence="1">Belongs to the ABC transporter superfamily.</text>
</comment>
<dbReference type="InterPro" id="IPR017911">
    <property type="entry name" value="MacB-like_ATP-bd"/>
</dbReference>
<dbReference type="PANTHER" id="PTHR42798:SF7">
    <property type="entry name" value="ALPHA-D-RIBOSE 1-METHYLPHOSPHONATE 5-TRIPHOSPHATE SYNTHASE SUBUNIT PHNL"/>
    <property type="match status" value="1"/>
</dbReference>
<keyword evidence="2" id="KW-0813">Transport</keyword>
<gene>
    <name evidence="6" type="ORF">FD40_GL000315</name>
</gene>
<keyword evidence="5" id="KW-0029">Amino-acid transport</keyword>
<dbReference type="GO" id="GO:0098796">
    <property type="term" value="C:membrane protein complex"/>
    <property type="evidence" value="ECO:0007669"/>
    <property type="project" value="UniProtKB-ARBA"/>
</dbReference>
<dbReference type="OrthoDB" id="9791546at2"/>
<dbReference type="GO" id="GO:0022857">
    <property type="term" value="F:transmembrane transporter activity"/>
    <property type="evidence" value="ECO:0007669"/>
    <property type="project" value="UniProtKB-ARBA"/>
</dbReference>
<dbReference type="STRING" id="1423721.LA20533_06465"/>
<dbReference type="FunFam" id="3.40.50.300:FF:000032">
    <property type="entry name" value="Export ABC transporter ATP-binding protein"/>
    <property type="match status" value="1"/>
</dbReference>
<dbReference type="CDD" id="cd03255">
    <property type="entry name" value="ABC_MJ0796_LolCDE_FtsE"/>
    <property type="match status" value="1"/>
</dbReference>
<dbReference type="Proteomes" id="UP000051230">
    <property type="component" value="Unassembled WGS sequence"/>
</dbReference>
<dbReference type="EMBL" id="AYYS01000009">
    <property type="protein sequence ID" value="KRM42524.1"/>
    <property type="molecule type" value="Genomic_DNA"/>
</dbReference>